<sequence length="214" mass="24028">MKTKLKIVIFLSLINLLEGYGQTGTRFGITFGPSAGQVQASLTLNDILLRYKVGIAFEQQFTRNFALASELNYSRQGSRYTSTNGYVSDKYITAIDYISLPVLLRFRAKNERGFVEAGGQVGYLVSANSYHSSDKEKTFSVMQHTNKIDVGITGGVGYRLGSHVAVDLRYYYGMQPIRQNYTAPLPKLEFLLITELRSCITEYGHSIYSIIFSH</sequence>
<name>A0A327NS93_9BACT</name>
<protein>
    <recommendedName>
        <fullName evidence="1">Outer membrane protein beta-barrel domain-containing protein</fullName>
    </recommendedName>
</protein>
<feature type="domain" description="Outer membrane protein beta-barrel" evidence="1">
    <location>
        <begin position="25"/>
        <end position="177"/>
    </location>
</feature>
<gene>
    <name evidence="2" type="ORF">HMF3257_35855</name>
</gene>
<dbReference type="SUPFAM" id="SSF56925">
    <property type="entry name" value="OMPA-like"/>
    <property type="match status" value="1"/>
</dbReference>
<dbReference type="RefSeq" id="WP_111349612.1">
    <property type="nucleotide sequence ID" value="NZ_QLII01000001.1"/>
</dbReference>
<keyword evidence="3" id="KW-1185">Reference proteome</keyword>
<evidence type="ECO:0000259" key="1">
    <source>
        <dbReference type="Pfam" id="PF13568"/>
    </source>
</evidence>
<dbReference type="InterPro" id="IPR025665">
    <property type="entry name" value="Beta-barrel_OMP_2"/>
</dbReference>
<dbReference type="OrthoDB" id="961502at2"/>
<evidence type="ECO:0000313" key="3">
    <source>
        <dbReference type="Proteomes" id="UP000249016"/>
    </source>
</evidence>
<evidence type="ECO:0000313" key="2">
    <source>
        <dbReference type="EMBL" id="RAI78132.1"/>
    </source>
</evidence>
<dbReference type="Proteomes" id="UP000249016">
    <property type="component" value="Unassembled WGS sequence"/>
</dbReference>
<proteinExistence type="predicted"/>
<dbReference type="Pfam" id="PF13568">
    <property type="entry name" value="OMP_b-brl_2"/>
    <property type="match status" value="1"/>
</dbReference>
<comment type="caution">
    <text evidence="2">The sequence shown here is derived from an EMBL/GenBank/DDBJ whole genome shotgun (WGS) entry which is preliminary data.</text>
</comment>
<organism evidence="2 3">
    <name type="scientific">Spirosoma telluris</name>
    <dbReference type="NCBI Taxonomy" id="2183553"/>
    <lineage>
        <taxon>Bacteria</taxon>
        <taxon>Pseudomonadati</taxon>
        <taxon>Bacteroidota</taxon>
        <taxon>Cytophagia</taxon>
        <taxon>Cytophagales</taxon>
        <taxon>Cytophagaceae</taxon>
        <taxon>Spirosoma</taxon>
    </lineage>
</organism>
<accession>A0A327NS93</accession>
<dbReference type="InterPro" id="IPR011250">
    <property type="entry name" value="OMP/PagP_B-barrel"/>
</dbReference>
<dbReference type="AlphaFoldDB" id="A0A327NS93"/>
<reference evidence="2 3" key="1">
    <citation type="submission" date="2018-06" db="EMBL/GenBank/DDBJ databases">
        <title>Spirosoma sp. HMF3257 Genome sequencing and assembly.</title>
        <authorList>
            <person name="Kang H."/>
            <person name="Cha I."/>
            <person name="Kim H."/>
            <person name="Kang J."/>
            <person name="Joh K."/>
        </authorList>
    </citation>
    <scope>NUCLEOTIDE SEQUENCE [LARGE SCALE GENOMIC DNA]</scope>
    <source>
        <strain evidence="2 3">HMF3257</strain>
    </source>
</reference>
<dbReference type="Gene3D" id="2.40.160.20">
    <property type="match status" value="1"/>
</dbReference>
<dbReference type="EMBL" id="QLII01000001">
    <property type="protein sequence ID" value="RAI78132.1"/>
    <property type="molecule type" value="Genomic_DNA"/>
</dbReference>